<dbReference type="NCBIfam" id="TIGR01558">
    <property type="entry name" value="sm_term_P27"/>
    <property type="match status" value="1"/>
</dbReference>
<dbReference type="AlphaFoldDB" id="A0A917DJG3"/>
<comment type="caution">
    <text evidence="1">The sequence shown here is derived from an EMBL/GenBank/DDBJ whole genome shotgun (WGS) entry which is preliminary data.</text>
</comment>
<evidence type="ECO:0000313" key="2">
    <source>
        <dbReference type="Proteomes" id="UP000613160"/>
    </source>
</evidence>
<proteinExistence type="predicted"/>
<dbReference type="Pfam" id="PF05119">
    <property type="entry name" value="Terminase_4"/>
    <property type="match status" value="1"/>
</dbReference>
<protein>
    <recommendedName>
        <fullName evidence="3">Phage terminase small subunit P27 family</fullName>
    </recommendedName>
</protein>
<gene>
    <name evidence="1" type="ORF">GCM10011335_51560</name>
</gene>
<dbReference type="Proteomes" id="UP000613160">
    <property type="component" value="Unassembled WGS sequence"/>
</dbReference>
<organism evidence="1 2">
    <name type="scientific">Aureimonas glaciei</name>
    <dbReference type="NCBI Taxonomy" id="1776957"/>
    <lineage>
        <taxon>Bacteria</taxon>
        <taxon>Pseudomonadati</taxon>
        <taxon>Pseudomonadota</taxon>
        <taxon>Alphaproteobacteria</taxon>
        <taxon>Hyphomicrobiales</taxon>
        <taxon>Aurantimonadaceae</taxon>
        <taxon>Aureimonas</taxon>
    </lineage>
</organism>
<reference evidence="1" key="2">
    <citation type="submission" date="2020-09" db="EMBL/GenBank/DDBJ databases">
        <authorList>
            <person name="Sun Q."/>
            <person name="Zhou Y."/>
        </authorList>
    </citation>
    <scope>NUCLEOTIDE SEQUENCE</scope>
    <source>
        <strain evidence="1">CGMCC 1.15493</strain>
    </source>
</reference>
<dbReference type="EMBL" id="BMJJ01000020">
    <property type="protein sequence ID" value="GGD42550.1"/>
    <property type="molecule type" value="Genomic_DNA"/>
</dbReference>
<evidence type="ECO:0000313" key="1">
    <source>
        <dbReference type="EMBL" id="GGD42550.1"/>
    </source>
</evidence>
<keyword evidence="2" id="KW-1185">Reference proteome</keyword>
<name>A0A917DJG3_9HYPH</name>
<evidence type="ECO:0008006" key="3">
    <source>
        <dbReference type="Google" id="ProtNLM"/>
    </source>
</evidence>
<dbReference type="RefSeq" id="WP_188855314.1">
    <property type="nucleotide sequence ID" value="NZ_BMJJ01000020.1"/>
</dbReference>
<dbReference type="InterPro" id="IPR006448">
    <property type="entry name" value="Phage_term_ssu_P27"/>
</dbReference>
<sequence length="129" mass="14816">MRGSKPRLIIDNEGPLAVTTAPEWMSAEARDEWERVHPILSSRRMLTPADMGSLENYCTSIGRCRQLERRIQELGDAVDLKMLRMQDKIMSTCRQLAVEIGLTPTSRSRPAFREREDSNHNDLFSKLDL</sequence>
<reference evidence="1" key="1">
    <citation type="journal article" date="2014" name="Int. J. Syst. Evol. Microbiol.">
        <title>Complete genome sequence of Corynebacterium casei LMG S-19264T (=DSM 44701T), isolated from a smear-ripened cheese.</title>
        <authorList>
            <consortium name="US DOE Joint Genome Institute (JGI-PGF)"/>
            <person name="Walter F."/>
            <person name="Albersmeier A."/>
            <person name="Kalinowski J."/>
            <person name="Ruckert C."/>
        </authorList>
    </citation>
    <scope>NUCLEOTIDE SEQUENCE</scope>
    <source>
        <strain evidence="1">CGMCC 1.15493</strain>
    </source>
</reference>
<accession>A0A917DJG3</accession>